<sequence>MISSQRRDNMSINSTNGICLNTRVARGPGPRNARCAGPSQPPLPPKAEEPLPDTSAPPLPQTFPFAAWMLTKNGPPPRTTFVAESLFPRLRDDDAQAPKSDNPQKRQKDNDHVPENRSPGVSILSCPYRRRNPRRFNIRDHQTCATDVFMDMAQVKLHVRTHHLTCWHNLKCPRCQRVFLTIKDVSTHLAVPTSQVCELAPDDMPVDPEDGINFEVERILKDSMKESGNIIKLWNELWRVLFPDDTKVLPPYFEAPVEHFELWDFIMKDFPKRAVLEFVSRADPAKQAEIEQRLHGTLARTLEAFPGPALRVGGNPFESSSGSPIRNANSSPGRTATAPPEPDEWTGDEREAEPWLGWFKPPGAITRPSYLAHRGAP</sequence>
<feature type="compositionally biased region" description="Basic and acidic residues" evidence="1">
    <location>
        <begin position="93"/>
        <end position="115"/>
    </location>
</feature>
<organism evidence="2 3">
    <name type="scientific">Immersiella caudata</name>
    <dbReference type="NCBI Taxonomy" id="314043"/>
    <lineage>
        <taxon>Eukaryota</taxon>
        <taxon>Fungi</taxon>
        <taxon>Dikarya</taxon>
        <taxon>Ascomycota</taxon>
        <taxon>Pezizomycotina</taxon>
        <taxon>Sordariomycetes</taxon>
        <taxon>Sordariomycetidae</taxon>
        <taxon>Sordariales</taxon>
        <taxon>Lasiosphaeriaceae</taxon>
        <taxon>Immersiella</taxon>
    </lineage>
</organism>
<feature type="region of interest" description="Disordered" evidence="1">
    <location>
        <begin position="20"/>
        <end position="60"/>
    </location>
</feature>
<evidence type="ECO:0000313" key="2">
    <source>
        <dbReference type="EMBL" id="KAK0613997.1"/>
    </source>
</evidence>
<dbReference type="PANTHER" id="PTHR38166:SF1">
    <property type="entry name" value="C2H2-TYPE DOMAIN-CONTAINING PROTEIN"/>
    <property type="match status" value="1"/>
</dbReference>
<dbReference type="PANTHER" id="PTHR38166">
    <property type="entry name" value="C2H2-TYPE DOMAIN-CONTAINING PROTEIN-RELATED"/>
    <property type="match status" value="1"/>
</dbReference>
<name>A0AA39WEN2_9PEZI</name>
<protein>
    <recommendedName>
        <fullName evidence="4">C2H2-type domain-containing protein</fullName>
    </recommendedName>
</protein>
<evidence type="ECO:0000313" key="3">
    <source>
        <dbReference type="Proteomes" id="UP001175000"/>
    </source>
</evidence>
<dbReference type="AlphaFoldDB" id="A0AA39WEN2"/>
<proteinExistence type="predicted"/>
<accession>A0AA39WEN2</accession>
<dbReference type="EMBL" id="JAULSU010000006">
    <property type="protein sequence ID" value="KAK0613997.1"/>
    <property type="molecule type" value="Genomic_DNA"/>
</dbReference>
<evidence type="ECO:0008006" key="4">
    <source>
        <dbReference type="Google" id="ProtNLM"/>
    </source>
</evidence>
<gene>
    <name evidence="2" type="ORF">B0T14DRAFT_291454</name>
</gene>
<comment type="caution">
    <text evidence="2">The sequence shown here is derived from an EMBL/GenBank/DDBJ whole genome shotgun (WGS) entry which is preliminary data.</text>
</comment>
<feature type="region of interest" description="Disordered" evidence="1">
    <location>
        <begin position="311"/>
        <end position="377"/>
    </location>
</feature>
<dbReference type="Proteomes" id="UP001175000">
    <property type="component" value="Unassembled WGS sequence"/>
</dbReference>
<feature type="region of interest" description="Disordered" evidence="1">
    <location>
        <begin position="93"/>
        <end position="126"/>
    </location>
</feature>
<evidence type="ECO:0000256" key="1">
    <source>
        <dbReference type="SAM" id="MobiDB-lite"/>
    </source>
</evidence>
<keyword evidence="3" id="KW-1185">Reference proteome</keyword>
<feature type="compositionally biased region" description="Polar residues" evidence="1">
    <location>
        <begin position="317"/>
        <end position="334"/>
    </location>
</feature>
<reference evidence="2" key="1">
    <citation type="submission" date="2023-06" db="EMBL/GenBank/DDBJ databases">
        <title>Genome-scale phylogeny and comparative genomics of the fungal order Sordariales.</title>
        <authorList>
            <consortium name="Lawrence Berkeley National Laboratory"/>
            <person name="Hensen N."/>
            <person name="Bonometti L."/>
            <person name="Westerberg I."/>
            <person name="Brannstrom I.O."/>
            <person name="Guillou S."/>
            <person name="Cros-Aarteil S."/>
            <person name="Calhoun S."/>
            <person name="Haridas S."/>
            <person name="Kuo A."/>
            <person name="Mondo S."/>
            <person name="Pangilinan J."/>
            <person name="Riley R."/>
            <person name="Labutti K."/>
            <person name="Andreopoulos B."/>
            <person name="Lipzen A."/>
            <person name="Chen C."/>
            <person name="Yanf M."/>
            <person name="Daum C."/>
            <person name="Ng V."/>
            <person name="Clum A."/>
            <person name="Steindorff A."/>
            <person name="Ohm R."/>
            <person name="Martin F."/>
            <person name="Silar P."/>
            <person name="Natvig D."/>
            <person name="Lalanne C."/>
            <person name="Gautier V."/>
            <person name="Ament-Velasquez S.L."/>
            <person name="Kruys A."/>
            <person name="Hutchinson M.I."/>
            <person name="Powell A.J."/>
            <person name="Barry K."/>
            <person name="Miller A.N."/>
            <person name="Grigoriev I.V."/>
            <person name="Debuchy R."/>
            <person name="Gladieux P."/>
            <person name="Thoren M.H."/>
            <person name="Johannesson H."/>
        </authorList>
    </citation>
    <scope>NUCLEOTIDE SEQUENCE</scope>
    <source>
        <strain evidence="2">CBS 606.72</strain>
    </source>
</reference>